<keyword evidence="4 15" id="KW-0732">Signal</keyword>
<evidence type="ECO:0000259" key="18">
    <source>
        <dbReference type="PROSITE" id="PS50927"/>
    </source>
</evidence>
<feature type="domain" description="EGF-like" evidence="17">
    <location>
        <begin position="796"/>
        <end position="832"/>
    </location>
</feature>
<keyword evidence="8" id="KW-1015">Disulfide bond</keyword>
<evidence type="ECO:0000256" key="11">
    <source>
        <dbReference type="ARBA" id="ARBA00048679"/>
    </source>
</evidence>
<dbReference type="SUPFAM" id="SSF51110">
    <property type="entry name" value="alpha-D-mannose-specific plant lectins"/>
    <property type="match status" value="2"/>
</dbReference>
<evidence type="ECO:0000256" key="7">
    <source>
        <dbReference type="ARBA" id="ARBA00022840"/>
    </source>
</evidence>
<dbReference type="OrthoDB" id="785331at2759"/>
<dbReference type="EMBL" id="CM018049">
    <property type="protein sequence ID" value="KAA8519924.1"/>
    <property type="molecule type" value="Genomic_DNA"/>
</dbReference>
<dbReference type="InterPro" id="IPR003609">
    <property type="entry name" value="Pan_app"/>
</dbReference>
<dbReference type="Pfam" id="PF07714">
    <property type="entry name" value="PK_Tyr_Ser-Thr"/>
    <property type="match status" value="1"/>
</dbReference>
<dbReference type="Proteomes" id="UP000325577">
    <property type="component" value="Linkage Group LG6"/>
</dbReference>
<keyword evidence="14" id="KW-0472">Membrane</keyword>
<evidence type="ECO:0000256" key="12">
    <source>
        <dbReference type="PROSITE-ProRule" id="PRU00076"/>
    </source>
</evidence>
<dbReference type="PANTHER" id="PTHR32444:SF158">
    <property type="entry name" value="RECEPTOR-LIKE SERINE_THREONINE-PROTEIN KINASE"/>
    <property type="match status" value="1"/>
</dbReference>
<dbReference type="Gene3D" id="3.30.200.20">
    <property type="entry name" value="Phosphorylase Kinase, domain 1"/>
    <property type="match status" value="1"/>
</dbReference>
<dbReference type="Pfam" id="PF00954">
    <property type="entry name" value="S_locus_glycop"/>
    <property type="match status" value="2"/>
</dbReference>
<keyword evidence="7" id="KW-0067">ATP-binding</keyword>
<feature type="domain" description="Protein kinase" evidence="16">
    <location>
        <begin position="1011"/>
        <end position="1098"/>
    </location>
</feature>
<dbReference type="CDD" id="cd01098">
    <property type="entry name" value="PAN_AP_plant"/>
    <property type="match status" value="2"/>
</dbReference>
<evidence type="ECO:0000256" key="3">
    <source>
        <dbReference type="ARBA" id="ARBA00022679"/>
    </source>
</evidence>
<dbReference type="GO" id="GO:0005524">
    <property type="term" value="F:ATP binding"/>
    <property type="evidence" value="ECO:0007669"/>
    <property type="project" value="UniProtKB-KW"/>
</dbReference>
<dbReference type="PROSITE" id="PS50948">
    <property type="entry name" value="PAN"/>
    <property type="match status" value="2"/>
</dbReference>
<keyword evidence="2" id="KW-0723">Serine/threonine-protein kinase</keyword>
<evidence type="ECO:0000259" key="17">
    <source>
        <dbReference type="PROSITE" id="PS50026"/>
    </source>
</evidence>
<evidence type="ECO:0000259" key="19">
    <source>
        <dbReference type="PROSITE" id="PS50948"/>
    </source>
</evidence>
<evidence type="ECO:0000256" key="1">
    <source>
        <dbReference type="ARBA" id="ARBA00012513"/>
    </source>
</evidence>
<keyword evidence="14" id="KW-0812">Transmembrane</keyword>
<keyword evidence="6" id="KW-0418">Kinase</keyword>
<dbReference type="PROSITE" id="PS50026">
    <property type="entry name" value="EGF_3"/>
    <property type="match status" value="1"/>
</dbReference>
<feature type="signal peptide" evidence="15">
    <location>
        <begin position="1"/>
        <end position="23"/>
    </location>
</feature>
<dbReference type="PROSITE" id="PS50927">
    <property type="entry name" value="BULB_LECTIN"/>
    <property type="match status" value="2"/>
</dbReference>
<keyword evidence="9" id="KW-0325">Glycoprotein</keyword>
<dbReference type="GO" id="GO:0004674">
    <property type="term" value="F:protein serine/threonine kinase activity"/>
    <property type="evidence" value="ECO:0007669"/>
    <property type="project" value="UniProtKB-KW"/>
</dbReference>
<dbReference type="FunFam" id="2.90.10.10:FF:000029">
    <property type="entry name" value="G-type lectin S-receptor-like serine/threonine-protein kinase"/>
    <property type="match status" value="1"/>
</dbReference>
<feature type="transmembrane region" description="Helical" evidence="14">
    <location>
        <begin position="943"/>
        <end position="966"/>
    </location>
</feature>
<proteinExistence type="predicted"/>
<sequence>MVLYLLFAIYFISISLTSQTSTATDILTPAQNFTDGETLVSSNKRFEFGFFTPGNSSNRFLGIWYHNLPLTVVWVANKGKPLTDSSGGLNLNRYGGLVLYNRSTSVVWSANLTVPVNRPVLQLLDSGNLVVRDEEETDSNNYVWESFDYLSDTLLPGMKLGWKLKANLNRFMRSWKSIEDPSDGEFTFSLDPPESPQLILRRGWDKQYRWGPWDGVKFSGSPELKTNAVFKPIFNSHSDEVYYKFEMVDESILSRFVVTPLGLITYFIWRNNSREWVMMVTLNRYYCDRYGMCGTYGSCYSDDPNCRCLKRFTPKSPQDWRLVDWSGGCKRRHALNCSNGDGFVKYTGLKLPDNSTVWPNYSGEECSVQCLKKCSCMAYTTIDVHGNGSECMVWLNDLVDIRESPNDGDEIYIRMAREELDSIADAKRKRQVAMIVVVVISTILGMLLSAVVGYYICRLKKAREKAQQESNSYKEYKEENQDDNLELPLFDEKLKWIESEVRNIFEKLKRIEIGNRNVFTVLVGSSNGGGEGIAVDTLAPNQTLTDNGVVLVSSGGRFELGFFSPSDSNNRYVGIWFGNVPQQTPVWVANKNNPLPDSSGVLTITATGNAVITNNRSNIILWSSSSSSTTASSPVLQLLNTGNLVVKTSDNSGNYLWQSFDYPCDTLLPGMKLGWNLRTGQEWYITSWKSLQDPSSGDYTYRVDSRGLPQLVLRQGSTVVYRSGPWDGVRFGGGPALAQNPVFTPIFVFNATYVYYSFQNNDQSTISRFVVNQSGSLDHLTWNQGRGEWVDIISLRADNCDNYAACGPNGVCNINVSPVCQCPNGFIPRLPQDWERLDWTGGCVLRTPLNCSAPEGFKRFSGLKLPDSSNFLVNGIGMSPEECRVACLRNCSCVTYAVTEISGCVVWFGDLVDIREYSEGGQDLYIRMAASELGSNSNAKRTAVIASVSAILGVIILGLISWLVIWKRSARQSGVQSSDNPNQENNQSNEDEELELPLFDLVTISKATNNFSFTNKIGEGGFGPVYRGKLSTGQEIAVKRLSKDSGQGLKELKNEVILIVKLQHRNLVRLLGCCIHGEERMLIYEYMPNKSLDLIIFS</sequence>
<keyword evidence="3" id="KW-0808">Transferase</keyword>
<dbReference type="InterPro" id="IPR001245">
    <property type="entry name" value="Ser-Thr/Tyr_kinase_cat_dom"/>
</dbReference>
<feature type="domain" description="Bulb-type lectin" evidence="18">
    <location>
        <begin position="24"/>
        <end position="144"/>
    </location>
</feature>
<reference evidence="20 21" key="1">
    <citation type="submission" date="2019-09" db="EMBL/GenBank/DDBJ databases">
        <title>A chromosome-level genome assembly of the Chinese tupelo Nyssa sinensis.</title>
        <authorList>
            <person name="Yang X."/>
            <person name="Kang M."/>
            <person name="Yang Y."/>
            <person name="Xiong H."/>
            <person name="Wang M."/>
            <person name="Zhang Z."/>
            <person name="Wang Z."/>
            <person name="Wu H."/>
            <person name="Ma T."/>
            <person name="Liu J."/>
            <person name="Xi Z."/>
        </authorList>
    </citation>
    <scope>NUCLEOTIDE SEQUENCE [LARGE SCALE GENOMIC DNA]</scope>
    <source>
        <strain evidence="20">J267</strain>
        <tissue evidence="20">Leaf</tissue>
    </source>
</reference>
<evidence type="ECO:0000256" key="2">
    <source>
        <dbReference type="ARBA" id="ARBA00022527"/>
    </source>
</evidence>
<dbReference type="Gene3D" id="2.90.10.10">
    <property type="entry name" value="Bulb-type lectin domain"/>
    <property type="match status" value="2"/>
</dbReference>
<evidence type="ECO:0000256" key="4">
    <source>
        <dbReference type="ARBA" id="ARBA00022729"/>
    </source>
</evidence>
<evidence type="ECO:0000256" key="9">
    <source>
        <dbReference type="ARBA" id="ARBA00023180"/>
    </source>
</evidence>
<feature type="chain" id="PRO_5023827669" description="non-specific serine/threonine protein kinase" evidence="15">
    <location>
        <begin position="24"/>
        <end position="1098"/>
    </location>
</feature>
<dbReference type="InterPro" id="IPR036426">
    <property type="entry name" value="Bulb-type_lectin_dom_sf"/>
</dbReference>
<dbReference type="SMART" id="SM00108">
    <property type="entry name" value="B_lectin"/>
    <property type="match status" value="2"/>
</dbReference>
<dbReference type="InterPro" id="IPR000742">
    <property type="entry name" value="EGF"/>
</dbReference>
<evidence type="ECO:0000313" key="20">
    <source>
        <dbReference type="EMBL" id="KAA8519924.1"/>
    </source>
</evidence>
<evidence type="ECO:0000256" key="8">
    <source>
        <dbReference type="ARBA" id="ARBA00023157"/>
    </source>
</evidence>
<evidence type="ECO:0000256" key="6">
    <source>
        <dbReference type="ARBA" id="ARBA00022777"/>
    </source>
</evidence>
<evidence type="ECO:0000313" key="21">
    <source>
        <dbReference type="Proteomes" id="UP000325577"/>
    </source>
</evidence>
<feature type="domain" description="Apple" evidence="19">
    <location>
        <begin position="851"/>
        <end position="929"/>
    </location>
</feature>
<evidence type="ECO:0000256" key="10">
    <source>
        <dbReference type="ARBA" id="ARBA00047899"/>
    </source>
</evidence>
<feature type="transmembrane region" description="Helical" evidence="14">
    <location>
        <begin position="432"/>
        <end position="456"/>
    </location>
</feature>
<evidence type="ECO:0000256" key="13">
    <source>
        <dbReference type="SAM" id="Coils"/>
    </source>
</evidence>
<gene>
    <name evidence="20" type="ORF">F0562_014166</name>
</gene>
<feature type="domain" description="Bulb-type lectin" evidence="18">
    <location>
        <begin position="535"/>
        <end position="659"/>
    </location>
</feature>
<dbReference type="PROSITE" id="PS50011">
    <property type="entry name" value="PROTEIN_KINASE_DOM"/>
    <property type="match status" value="1"/>
</dbReference>
<dbReference type="FunFam" id="2.90.10.10:FF:000001">
    <property type="entry name" value="G-type lectin S-receptor-like serine/threonine-protein kinase"/>
    <property type="match status" value="1"/>
</dbReference>
<keyword evidence="21" id="KW-1185">Reference proteome</keyword>
<dbReference type="InterPro" id="IPR000858">
    <property type="entry name" value="S_locus_glycoprot_dom"/>
</dbReference>
<evidence type="ECO:0000256" key="14">
    <source>
        <dbReference type="SAM" id="Phobius"/>
    </source>
</evidence>
<name>A0A5J4ZPZ0_9ASTE</name>
<dbReference type="AlphaFoldDB" id="A0A5J4ZPZ0"/>
<dbReference type="SUPFAM" id="SSF56112">
    <property type="entry name" value="Protein kinase-like (PK-like)"/>
    <property type="match status" value="1"/>
</dbReference>
<dbReference type="InterPro" id="IPR001480">
    <property type="entry name" value="Bulb-type_lectin_dom"/>
</dbReference>
<dbReference type="Pfam" id="PF01453">
    <property type="entry name" value="B_lectin"/>
    <property type="match status" value="2"/>
</dbReference>
<accession>A0A5J4ZPZ0</accession>
<dbReference type="InterPro" id="IPR011009">
    <property type="entry name" value="Kinase-like_dom_sf"/>
</dbReference>
<dbReference type="Gene3D" id="3.50.4.10">
    <property type="entry name" value="Hepatocyte Growth Factor"/>
    <property type="match status" value="1"/>
</dbReference>
<feature type="transmembrane region" description="Helical" evidence="14">
    <location>
        <begin position="252"/>
        <end position="269"/>
    </location>
</feature>
<comment type="catalytic activity">
    <reaction evidence="11">
        <text>L-seryl-[protein] + ATP = O-phospho-L-seryl-[protein] + ADP + H(+)</text>
        <dbReference type="Rhea" id="RHEA:17989"/>
        <dbReference type="Rhea" id="RHEA-COMP:9863"/>
        <dbReference type="Rhea" id="RHEA-COMP:11604"/>
        <dbReference type="ChEBI" id="CHEBI:15378"/>
        <dbReference type="ChEBI" id="CHEBI:29999"/>
        <dbReference type="ChEBI" id="CHEBI:30616"/>
        <dbReference type="ChEBI" id="CHEBI:83421"/>
        <dbReference type="ChEBI" id="CHEBI:456216"/>
        <dbReference type="EC" id="2.7.11.1"/>
    </reaction>
</comment>
<feature type="coiled-coil region" evidence="13">
    <location>
        <begin position="459"/>
        <end position="486"/>
    </location>
</feature>
<dbReference type="FunFam" id="3.30.200.20:FF:000195">
    <property type="entry name" value="G-type lectin S-receptor-like serine/threonine-protein kinase"/>
    <property type="match status" value="1"/>
</dbReference>
<organism evidence="20 21">
    <name type="scientific">Nyssa sinensis</name>
    <dbReference type="NCBI Taxonomy" id="561372"/>
    <lineage>
        <taxon>Eukaryota</taxon>
        <taxon>Viridiplantae</taxon>
        <taxon>Streptophyta</taxon>
        <taxon>Embryophyta</taxon>
        <taxon>Tracheophyta</taxon>
        <taxon>Spermatophyta</taxon>
        <taxon>Magnoliopsida</taxon>
        <taxon>eudicotyledons</taxon>
        <taxon>Gunneridae</taxon>
        <taxon>Pentapetalae</taxon>
        <taxon>asterids</taxon>
        <taxon>Cornales</taxon>
        <taxon>Nyssaceae</taxon>
        <taxon>Nyssa</taxon>
    </lineage>
</organism>
<dbReference type="SMART" id="SM00473">
    <property type="entry name" value="PAN_AP"/>
    <property type="match status" value="2"/>
</dbReference>
<dbReference type="CDD" id="cd00028">
    <property type="entry name" value="B_lectin"/>
    <property type="match status" value="2"/>
</dbReference>
<evidence type="ECO:0000259" key="16">
    <source>
        <dbReference type="PROSITE" id="PS50011"/>
    </source>
</evidence>
<dbReference type="InterPro" id="IPR000719">
    <property type="entry name" value="Prot_kinase_dom"/>
</dbReference>
<dbReference type="Pfam" id="PF08276">
    <property type="entry name" value="PAN_2"/>
    <property type="match status" value="2"/>
</dbReference>
<keyword evidence="12" id="KW-0245">EGF-like domain</keyword>
<keyword evidence="14" id="KW-1133">Transmembrane helix</keyword>
<protein>
    <recommendedName>
        <fullName evidence="1">non-specific serine/threonine protein kinase</fullName>
        <ecNumber evidence="1">2.7.11.1</ecNumber>
    </recommendedName>
</protein>
<keyword evidence="5" id="KW-0547">Nucleotide-binding</keyword>
<dbReference type="GO" id="GO:0048544">
    <property type="term" value="P:recognition of pollen"/>
    <property type="evidence" value="ECO:0007669"/>
    <property type="project" value="InterPro"/>
</dbReference>
<dbReference type="EC" id="2.7.11.1" evidence="1"/>
<evidence type="ECO:0000256" key="15">
    <source>
        <dbReference type="SAM" id="SignalP"/>
    </source>
</evidence>
<keyword evidence="13" id="KW-0175">Coiled coil</keyword>
<comment type="caution">
    <text evidence="12">Lacks conserved residue(s) required for the propagation of feature annotation.</text>
</comment>
<dbReference type="PANTHER" id="PTHR32444">
    <property type="entry name" value="BULB-TYPE LECTIN DOMAIN-CONTAINING PROTEIN"/>
    <property type="match status" value="1"/>
</dbReference>
<evidence type="ECO:0000256" key="5">
    <source>
        <dbReference type="ARBA" id="ARBA00022741"/>
    </source>
</evidence>
<comment type="catalytic activity">
    <reaction evidence="10">
        <text>L-threonyl-[protein] + ATP = O-phospho-L-threonyl-[protein] + ADP + H(+)</text>
        <dbReference type="Rhea" id="RHEA:46608"/>
        <dbReference type="Rhea" id="RHEA-COMP:11060"/>
        <dbReference type="Rhea" id="RHEA-COMP:11605"/>
        <dbReference type="ChEBI" id="CHEBI:15378"/>
        <dbReference type="ChEBI" id="CHEBI:30013"/>
        <dbReference type="ChEBI" id="CHEBI:30616"/>
        <dbReference type="ChEBI" id="CHEBI:61977"/>
        <dbReference type="ChEBI" id="CHEBI:456216"/>
        <dbReference type="EC" id="2.7.11.1"/>
    </reaction>
</comment>
<feature type="domain" description="Apple" evidence="19">
    <location>
        <begin position="337"/>
        <end position="416"/>
    </location>
</feature>